<gene>
    <name evidence="11" type="primary">cbdA</name>
</gene>
<feature type="domain" description="Rieske" evidence="10">
    <location>
        <begin position="56"/>
        <end position="139"/>
    </location>
</feature>
<dbReference type="EMBL" id="KY288019">
    <property type="protein sequence ID" value="AQY16562.1"/>
    <property type="molecule type" value="Genomic_DNA"/>
</dbReference>
<keyword evidence="5" id="KW-0223">Dioxygenase</keyword>
<dbReference type="GO" id="GO:0051537">
    <property type="term" value="F:2 iron, 2 sulfur cluster binding"/>
    <property type="evidence" value="ECO:0007669"/>
    <property type="project" value="UniProtKB-KW"/>
</dbReference>
<dbReference type="GO" id="GO:0005506">
    <property type="term" value="F:iron ion binding"/>
    <property type="evidence" value="ECO:0007669"/>
    <property type="project" value="InterPro"/>
</dbReference>
<evidence type="ECO:0000259" key="10">
    <source>
        <dbReference type="PROSITE" id="PS51296"/>
    </source>
</evidence>
<dbReference type="Pfam" id="PF00848">
    <property type="entry name" value="Ring_hydroxyl_A"/>
    <property type="match status" value="1"/>
</dbReference>
<dbReference type="InterPro" id="IPR001663">
    <property type="entry name" value="Rng_hydr_dOase-A"/>
</dbReference>
<proteinExistence type="inferred from homology"/>
<sequence>MSTPLIAGTGPSAVRQLISNAVQNDPVSGNFRCRRDIFTDAALFDYEMKYIFEQNWVFLAHESQVANPDDYLVSNIGRQPVIITRNKAGDVSAVINACAHRGAELCRRKQGNRSTFTCQFHGWTFSNTGKLLKVKDGQDDNYPEGFNVDGSHDLTRVPSFANYRGFLFGSMNPDACPIEEHLGGSKAILDQVIDQTPGELEVLRGSSSYIYDGNWKLQVENGADGYHVGSVHGNYVATIGRRDRTSDTIRTVDVTTWSKKNIGGTYTFEHGHMLLWTRLPNPEVRPVFARREELKARVGEEVADAIVNQTRNLCIYPNLYVMDQISTQIRVVRPISVDKTEVTAYCFGPRDESEDVRNARIRQYEDFFNVSGMGTPDDLEEFRACQSGYKGNAAQWNDLSRGASRWISGPDDNARRLGLAPLMSGARMEDEGLFVQQHTYWAEAMLRGIDAEPKVFNVQPVEVAQ</sequence>
<evidence type="ECO:0000256" key="7">
    <source>
        <dbReference type="ARBA" id="ARBA00023004"/>
    </source>
</evidence>
<evidence type="ECO:0000313" key="11">
    <source>
        <dbReference type="EMBL" id="AQY16562.1"/>
    </source>
</evidence>
<dbReference type="SUPFAM" id="SSF50022">
    <property type="entry name" value="ISP domain"/>
    <property type="match status" value="1"/>
</dbReference>
<keyword evidence="8" id="KW-0411">Iron-sulfur</keyword>
<organism evidence="11">
    <name type="scientific">Pseudomonas sp. 2-CBA</name>
    <dbReference type="NCBI Taxonomy" id="1811591"/>
    <lineage>
        <taxon>Bacteria</taxon>
        <taxon>Pseudomonadati</taxon>
        <taxon>Pseudomonadota</taxon>
        <taxon>Gammaproteobacteria</taxon>
        <taxon>Pseudomonadales</taxon>
        <taxon>Pseudomonadaceae</taxon>
        <taxon>Pseudomonas</taxon>
    </lineage>
</organism>
<comment type="similarity">
    <text evidence="1">Belongs to the bacterial ring-hydroxylating dioxygenase alpha subunit family.</text>
</comment>
<dbReference type="PROSITE" id="PS00570">
    <property type="entry name" value="RING_HYDROXYL_ALPHA"/>
    <property type="match status" value="1"/>
</dbReference>
<reference evidence="11" key="1">
    <citation type="submission" date="2016-12" db="EMBL/GenBank/DDBJ databases">
        <authorList>
            <person name="Song W.-J."/>
            <person name="Kurnit D.M."/>
        </authorList>
    </citation>
    <scope>NUCLEOTIDE SEQUENCE</scope>
    <source>
        <strain evidence="11">2-CBA</strain>
    </source>
</reference>
<name>A0A1U9W0P5_9PSED</name>
<evidence type="ECO:0000256" key="3">
    <source>
        <dbReference type="ARBA" id="ARBA00022723"/>
    </source>
</evidence>
<keyword evidence="2" id="KW-0001">2Fe-2S</keyword>
<evidence type="ECO:0000256" key="5">
    <source>
        <dbReference type="ARBA" id="ARBA00022964"/>
    </source>
</evidence>
<accession>A0A1U9W0P5</accession>
<dbReference type="PANTHER" id="PTHR43756:SF1">
    <property type="entry name" value="3-PHENYLPROPIONATE_CINNAMIC ACID DIOXYGENASE SUBUNIT ALPHA"/>
    <property type="match status" value="1"/>
</dbReference>
<dbReference type="CDD" id="cd08879">
    <property type="entry name" value="RHO_alpha_C_AntDO-like"/>
    <property type="match status" value="1"/>
</dbReference>
<dbReference type="AlphaFoldDB" id="A0A1U9W0P5"/>
<dbReference type="InterPro" id="IPR017941">
    <property type="entry name" value="Rieske_2Fe-2S"/>
</dbReference>
<keyword evidence="6" id="KW-0560">Oxidoreductase</keyword>
<keyword evidence="4" id="KW-0058">Aromatic hydrocarbons catabolism</keyword>
<protein>
    <submittedName>
        <fullName evidence="11">CbdA</fullName>
    </submittedName>
</protein>
<dbReference type="PANTHER" id="PTHR43756">
    <property type="entry name" value="CHOLINE MONOOXYGENASE, CHLOROPLASTIC"/>
    <property type="match status" value="1"/>
</dbReference>
<dbReference type="Pfam" id="PF00355">
    <property type="entry name" value="Rieske"/>
    <property type="match status" value="1"/>
</dbReference>
<evidence type="ECO:0000256" key="9">
    <source>
        <dbReference type="ARBA" id="ARBA00023027"/>
    </source>
</evidence>
<evidence type="ECO:0000256" key="4">
    <source>
        <dbReference type="ARBA" id="ARBA00022797"/>
    </source>
</evidence>
<dbReference type="GO" id="GO:0051213">
    <property type="term" value="F:dioxygenase activity"/>
    <property type="evidence" value="ECO:0007669"/>
    <property type="project" value="UniProtKB-KW"/>
</dbReference>
<dbReference type="InterPro" id="IPR015879">
    <property type="entry name" value="Ring_hydroxy_dOase_asu_C_dom"/>
</dbReference>
<dbReference type="InterPro" id="IPR015881">
    <property type="entry name" value="ARHD_Rieske_2Fe_2S"/>
</dbReference>
<dbReference type="PRINTS" id="PR00090">
    <property type="entry name" value="RNGDIOXGNASE"/>
</dbReference>
<keyword evidence="7" id="KW-0408">Iron</keyword>
<dbReference type="InterPro" id="IPR036922">
    <property type="entry name" value="Rieske_2Fe-2S_sf"/>
</dbReference>
<dbReference type="PROSITE" id="PS51296">
    <property type="entry name" value="RIESKE"/>
    <property type="match status" value="1"/>
</dbReference>
<keyword evidence="3" id="KW-0479">Metal-binding</keyword>
<evidence type="ECO:0000256" key="8">
    <source>
        <dbReference type="ARBA" id="ARBA00023014"/>
    </source>
</evidence>
<dbReference type="SUPFAM" id="SSF55961">
    <property type="entry name" value="Bet v1-like"/>
    <property type="match status" value="1"/>
</dbReference>
<evidence type="ECO:0000256" key="6">
    <source>
        <dbReference type="ARBA" id="ARBA00023002"/>
    </source>
</evidence>
<dbReference type="Gene3D" id="2.102.10.10">
    <property type="entry name" value="Rieske [2Fe-2S] iron-sulphur domain"/>
    <property type="match status" value="1"/>
</dbReference>
<keyword evidence="9" id="KW-0520">NAD</keyword>
<evidence type="ECO:0000256" key="2">
    <source>
        <dbReference type="ARBA" id="ARBA00022714"/>
    </source>
</evidence>
<dbReference type="Gene3D" id="3.90.380.10">
    <property type="entry name" value="Naphthalene 1,2-dioxygenase Alpha Subunit, Chain A, domain 1"/>
    <property type="match status" value="1"/>
</dbReference>
<evidence type="ECO:0000256" key="1">
    <source>
        <dbReference type="ARBA" id="ARBA00008751"/>
    </source>
</evidence>